<dbReference type="SUPFAM" id="SSF46785">
    <property type="entry name" value="Winged helix' DNA-binding domain"/>
    <property type="match status" value="1"/>
</dbReference>
<dbReference type="AlphaFoldDB" id="A0A5C8ZIP2"/>
<reference evidence="6 7" key="1">
    <citation type="submission" date="2019-07" db="EMBL/GenBank/DDBJ databases">
        <title>Quadrisphaera sp. strain DD2A genome sequencing and assembly.</title>
        <authorList>
            <person name="Kim I."/>
        </authorList>
    </citation>
    <scope>NUCLEOTIDE SEQUENCE [LARGE SCALE GENOMIC DNA]</scope>
    <source>
        <strain evidence="6 7">DD2A</strain>
    </source>
</reference>
<dbReference type="InterPro" id="IPR005471">
    <property type="entry name" value="Tscrpt_reg_IclR_N"/>
</dbReference>
<dbReference type="InterPro" id="IPR036388">
    <property type="entry name" value="WH-like_DNA-bd_sf"/>
</dbReference>
<name>A0A5C8ZIP2_9ACTN</name>
<dbReference type="SUPFAM" id="SSF55781">
    <property type="entry name" value="GAF domain-like"/>
    <property type="match status" value="1"/>
</dbReference>
<organism evidence="6 7">
    <name type="scientific">Quadrisphaera setariae</name>
    <dbReference type="NCBI Taxonomy" id="2593304"/>
    <lineage>
        <taxon>Bacteria</taxon>
        <taxon>Bacillati</taxon>
        <taxon>Actinomycetota</taxon>
        <taxon>Actinomycetes</taxon>
        <taxon>Kineosporiales</taxon>
        <taxon>Kineosporiaceae</taxon>
        <taxon>Quadrisphaera</taxon>
    </lineage>
</organism>
<sequence length="265" mass="27752">MAGGSRAAGASVTSRALSLLAAFDDEHRRLGLTALAERARMPLPTAHRLVADLVEFGALARTPSGDYVVGRRLWDIGLLAPVQSGLREVASPHLQDLFGATRATVHLAVRDGVRALYVDRLRGNASLPVVATVGSRLPLHATGVGKVLLAHAPQPVQEEVFRELPRLTPFTITAPGSLRRQLTLVLRDGYATTAEEMGLGACSAAVPVSQRGRVVAALGVVVASLTRDRPRLVAALQVAAQGISRSLERAPAVGAEGDGAAERAL</sequence>
<dbReference type="PANTHER" id="PTHR30136">
    <property type="entry name" value="HELIX-TURN-HELIX TRANSCRIPTIONAL REGULATOR, ICLR FAMILY"/>
    <property type="match status" value="1"/>
</dbReference>
<dbReference type="Pfam" id="PF09339">
    <property type="entry name" value="HTH_IclR"/>
    <property type="match status" value="1"/>
</dbReference>
<keyword evidence="2" id="KW-0238">DNA-binding</keyword>
<dbReference type="Gene3D" id="3.30.450.40">
    <property type="match status" value="1"/>
</dbReference>
<dbReference type="InterPro" id="IPR029016">
    <property type="entry name" value="GAF-like_dom_sf"/>
</dbReference>
<protein>
    <submittedName>
        <fullName evidence="6">IclR family transcriptional regulator</fullName>
    </submittedName>
</protein>
<dbReference type="RefSeq" id="WP_147925430.1">
    <property type="nucleotide sequence ID" value="NZ_VKAC01000003.1"/>
</dbReference>
<proteinExistence type="predicted"/>
<evidence type="ECO:0000259" key="5">
    <source>
        <dbReference type="PROSITE" id="PS51078"/>
    </source>
</evidence>
<keyword evidence="1" id="KW-0805">Transcription regulation</keyword>
<comment type="caution">
    <text evidence="6">The sequence shown here is derived from an EMBL/GenBank/DDBJ whole genome shotgun (WGS) entry which is preliminary data.</text>
</comment>
<evidence type="ECO:0000259" key="4">
    <source>
        <dbReference type="PROSITE" id="PS51077"/>
    </source>
</evidence>
<dbReference type="Gene3D" id="1.10.10.10">
    <property type="entry name" value="Winged helix-like DNA-binding domain superfamily/Winged helix DNA-binding domain"/>
    <property type="match status" value="1"/>
</dbReference>
<dbReference type="InterPro" id="IPR014757">
    <property type="entry name" value="Tscrpt_reg_IclR_C"/>
</dbReference>
<keyword evidence="3" id="KW-0804">Transcription</keyword>
<feature type="domain" description="IclR-ED" evidence="5">
    <location>
        <begin position="72"/>
        <end position="249"/>
    </location>
</feature>
<keyword evidence="7" id="KW-1185">Reference proteome</keyword>
<dbReference type="PANTHER" id="PTHR30136:SF24">
    <property type="entry name" value="HTH-TYPE TRANSCRIPTIONAL REPRESSOR ALLR"/>
    <property type="match status" value="1"/>
</dbReference>
<evidence type="ECO:0000313" key="7">
    <source>
        <dbReference type="Proteomes" id="UP000321234"/>
    </source>
</evidence>
<dbReference type="PROSITE" id="PS51078">
    <property type="entry name" value="ICLR_ED"/>
    <property type="match status" value="1"/>
</dbReference>
<dbReference type="PROSITE" id="PS51077">
    <property type="entry name" value="HTH_ICLR"/>
    <property type="match status" value="1"/>
</dbReference>
<dbReference type="SMART" id="SM00346">
    <property type="entry name" value="HTH_ICLR"/>
    <property type="match status" value="1"/>
</dbReference>
<evidence type="ECO:0000313" key="6">
    <source>
        <dbReference type="EMBL" id="TXR57009.1"/>
    </source>
</evidence>
<dbReference type="GO" id="GO:0003700">
    <property type="term" value="F:DNA-binding transcription factor activity"/>
    <property type="evidence" value="ECO:0007669"/>
    <property type="project" value="TreeGrafter"/>
</dbReference>
<evidence type="ECO:0000256" key="2">
    <source>
        <dbReference type="ARBA" id="ARBA00023125"/>
    </source>
</evidence>
<dbReference type="GO" id="GO:0045892">
    <property type="term" value="P:negative regulation of DNA-templated transcription"/>
    <property type="evidence" value="ECO:0007669"/>
    <property type="project" value="TreeGrafter"/>
</dbReference>
<evidence type="ECO:0000256" key="1">
    <source>
        <dbReference type="ARBA" id="ARBA00023015"/>
    </source>
</evidence>
<dbReference type="InterPro" id="IPR050707">
    <property type="entry name" value="HTH_MetabolicPath_Reg"/>
</dbReference>
<accession>A0A5C8ZIP2</accession>
<dbReference type="Pfam" id="PF01614">
    <property type="entry name" value="IclR_C"/>
    <property type="match status" value="1"/>
</dbReference>
<feature type="domain" description="HTH iclR-type" evidence="4">
    <location>
        <begin position="10"/>
        <end position="71"/>
    </location>
</feature>
<evidence type="ECO:0000256" key="3">
    <source>
        <dbReference type="ARBA" id="ARBA00023163"/>
    </source>
</evidence>
<dbReference type="GO" id="GO:0003677">
    <property type="term" value="F:DNA binding"/>
    <property type="evidence" value="ECO:0007669"/>
    <property type="project" value="UniProtKB-KW"/>
</dbReference>
<dbReference type="Proteomes" id="UP000321234">
    <property type="component" value="Unassembled WGS sequence"/>
</dbReference>
<gene>
    <name evidence="6" type="ORF">FMM08_05820</name>
</gene>
<dbReference type="InterPro" id="IPR036390">
    <property type="entry name" value="WH_DNA-bd_sf"/>
</dbReference>
<dbReference type="EMBL" id="VKAC01000003">
    <property type="protein sequence ID" value="TXR57009.1"/>
    <property type="molecule type" value="Genomic_DNA"/>
</dbReference>
<dbReference type="OrthoDB" id="60629at2"/>